<evidence type="ECO:0000259" key="1">
    <source>
        <dbReference type="PROSITE" id="PS51819"/>
    </source>
</evidence>
<dbReference type="InterPro" id="IPR037523">
    <property type="entry name" value="VOC_core"/>
</dbReference>
<dbReference type="PROSITE" id="PS51819">
    <property type="entry name" value="VOC"/>
    <property type="match status" value="1"/>
</dbReference>
<dbReference type="InterPro" id="IPR004360">
    <property type="entry name" value="Glyas_Fos-R_dOase_dom"/>
</dbReference>
<gene>
    <name evidence="2" type="ORF">N0V93_010011</name>
</gene>
<accession>A0A9W8YJ23</accession>
<feature type="domain" description="VOC" evidence="1">
    <location>
        <begin position="1"/>
        <end position="129"/>
    </location>
</feature>
<sequence>MIDHTQMSVHAEDHKATVAFYEKVLKSIGYEKLLVFGPNGEYVGFGDRAMPHHQMHTDWWIISQPEKPPKSHHAFRCKDRAAVDAFYAAAIAAGGKDNGKPGIRQHYHANYYGAFVIDLAGNNIEAVCHDPQVTAENR</sequence>
<name>A0A9W8YJ23_9PEZI</name>
<proteinExistence type="predicted"/>
<keyword evidence="3" id="KW-1185">Reference proteome</keyword>
<dbReference type="InterPro" id="IPR029068">
    <property type="entry name" value="Glyas_Bleomycin-R_OHBP_Dase"/>
</dbReference>
<comment type="caution">
    <text evidence="2">The sequence shown here is derived from an EMBL/GenBank/DDBJ whole genome shotgun (WGS) entry which is preliminary data.</text>
</comment>
<dbReference type="Gene3D" id="3.10.180.10">
    <property type="entry name" value="2,3-Dihydroxybiphenyl 1,2-Dioxygenase, domain 1"/>
    <property type="match status" value="1"/>
</dbReference>
<dbReference type="PANTHER" id="PTHR35006">
    <property type="entry name" value="GLYOXALASE FAMILY PROTEIN (AFU_ORTHOLOGUE AFUA_5G14830)"/>
    <property type="match status" value="1"/>
</dbReference>
<organism evidence="2 3">
    <name type="scientific">Gnomoniopsis smithogilvyi</name>
    <dbReference type="NCBI Taxonomy" id="1191159"/>
    <lineage>
        <taxon>Eukaryota</taxon>
        <taxon>Fungi</taxon>
        <taxon>Dikarya</taxon>
        <taxon>Ascomycota</taxon>
        <taxon>Pezizomycotina</taxon>
        <taxon>Sordariomycetes</taxon>
        <taxon>Sordariomycetidae</taxon>
        <taxon>Diaporthales</taxon>
        <taxon>Gnomoniaceae</taxon>
        <taxon>Gnomoniopsis</taxon>
    </lineage>
</organism>
<dbReference type="Pfam" id="PF00903">
    <property type="entry name" value="Glyoxalase"/>
    <property type="match status" value="1"/>
</dbReference>
<dbReference type="PANTHER" id="PTHR35006:SF2">
    <property type="entry name" value="GLYOXALASE FAMILY PROTEIN (AFU_ORTHOLOGUE AFUA_5G14830)"/>
    <property type="match status" value="1"/>
</dbReference>
<dbReference type="EMBL" id="JAPEVB010000007">
    <property type="protein sequence ID" value="KAJ4385582.1"/>
    <property type="molecule type" value="Genomic_DNA"/>
</dbReference>
<reference evidence="2" key="1">
    <citation type="submission" date="2022-10" db="EMBL/GenBank/DDBJ databases">
        <title>Tapping the CABI collections for fungal endophytes: first genome assemblies for Collariella, Neodidymelliopsis, Ascochyta clinopodiicola, Didymella pomorum, Didymosphaeria variabile, Neocosmospora piperis and Neocucurbitaria cava.</title>
        <authorList>
            <person name="Hill R."/>
        </authorList>
    </citation>
    <scope>NUCLEOTIDE SEQUENCE</scope>
    <source>
        <strain evidence="2">IMI 355082</strain>
    </source>
</reference>
<evidence type="ECO:0000313" key="2">
    <source>
        <dbReference type="EMBL" id="KAJ4385582.1"/>
    </source>
</evidence>
<dbReference type="AlphaFoldDB" id="A0A9W8YJ23"/>
<evidence type="ECO:0000313" key="3">
    <source>
        <dbReference type="Proteomes" id="UP001140453"/>
    </source>
</evidence>
<dbReference type="Proteomes" id="UP001140453">
    <property type="component" value="Unassembled WGS sequence"/>
</dbReference>
<dbReference type="SUPFAM" id="SSF54593">
    <property type="entry name" value="Glyoxalase/Bleomycin resistance protein/Dihydroxybiphenyl dioxygenase"/>
    <property type="match status" value="1"/>
</dbReference>
<dbReference type="OrthoDB" id="10249419at2759"/>
<protein>
    <recommendedName>
        <fullName evidence="1">VOC domain-containing protein</fullName>
    </recommendedName>
</protein>